<dbReference type="FunFam" id="3.40.50.300:FF:000006">
    <property type="entry name" value="DNA-binding transcriptional regulator NtrC"/>
    <property type="match status" value="1"/>
</dbReference>
<dbReference type="SMART" id="SM00448">
    <property type="entry name" value="REC"/>
    <property type="match status" value="1"/>
</dbReference>
<dbReference type="InterPro" id="IPR001789">
    <property type="entry name" value="Sig_transdc_resp-reg_receiver"/>
</dbReference>
<dbReference type="AlphaFoldDB" id="Q0F1M6"/>
<dbReference type="PROSITE" id="PS00675">
    <property type="entry name" value="SIGMA54_INTERACT_1"/>
    <property type="match status" value="1"/>
</dbReference>
<evidence type="ECO:0000256" key="1">
    <source>
        <dbReference type="ARBA" id="ARBA00022741"/>
    </source>
</evidence>
<dbReference type="InterPro" id="IPR027417">
    <property type="entry name" value="P-loop_NTPase"/>
</dbReference>
<dbReference type="Pfam" id="PF00158">
    <property type="entry name" value="Sigma54_activat"/>
    <property type="match status" value="1"/>
</dbReference>
<keyword evidence="1" id="KW-0547">Nucleotide-binding</keyword>
<evidence type="ECO:0000313" key="9">
    <source>
        <dbReference type="Proteomes" id="UP000005297"/>
    </source>
</evidence>
<dbReference type="InterPro" id="IPR009057">
    <property type="entry name" value="Homeodomain-like_sf"/>
</dbReference>
<feature type="domain" description="Sigma-54 factor interaction" evidence="6">
    <location>
        <begin position="142"/>
        <end position="371"/>
    </location>
</feature>
<evidence type="ECO:0000256" key="2">
    <source>
        <dbReference type="ARBA" id="ARBA00022840"/>
    </source>
</evidence>
<name>Q0F1M6_9PROT</name>
<evidence type="ECO:0000259" key="7">
    <source>
        <dbReference type="PROSITE" id="PS50110"/>
    </source>
</evidence>
<keyword evidence="2" id="KW-0067">ATP-binding</keyword>
<comment type="caution">
    <text evidence="8">The sequence shown here is derived from an EMBL/GenBank/DDBJ whole genome shotgun (WGS) entry which is preliminary data.</text>
</comment>
<keyword evidence="5" id="KW-0597">Phosphoprotein</keyword>
<dbReference type="Pfam" id="PF02954">
    <property type="entry name" value="HTH_8"/>
    <property type="match status" value="1"/>
</dbReference>
<dbReference type="HOGENOM" id="CLU_000445_0_6_0"/>
<dbReference type="SMART" id="SM00382">
    <property type="entry name" value="AAA"/>
    <property type="match status" value="1"/>
</dbReference>
<feature type="modified residue" description="4-aspartylphosphate" evidence="5">
    <location>
        <position position="53"/>
    </location>
</feature>
<evidence type="ECO:0000256" key="5">
    <source>
        <dbReference type="PROSITE-ProRule" id="PRU00169"/>
    </source>
</evidence>
<dbReference type="SUPFAM" id="SSF52172">
    <property type="entry name" value="CheY-like"/>
    <property type="match status" value="1"/>
</dbReference>
<dbReference type="PROSITE" id="PS50110">
    <property type="entry name" value="RESPONSE_REGULATORY"/>
    <property type="match status" value="1"/>
</dbReference>
<organism evidence="8 9">
    <name type="scientific">Mariprofundus ferrooxydans PV-1</name>
    <dbReference type="NCBI Taxonomy" id="314345"/>
    <lineage>
        <taxon>Bacteria</taxon>
        <taxon>Pseudomonadati</taxon>
        <taxon>Pseudomonadota</taxon>
        <taxon>Candidatius Mariprofundia</taxon>
        <taxon>Mariprofundales</taxon>
        <taxon>Mariprofundaceae</taxon>
        <taxon>Mariprofundus</taxon>
    </lineage>
</organism>
<gene>
    <name evidence="8" type="ORF">SPV1_10551</name>
</gene>
<dbReference type="InterPro" id="IPR002197">
    <property type="entry name" value="HTH_Fis"/>
</dbReference>
<dbReference type="Pfam" id="PF25601">
    <property type="entry name" value="AAA_lid_14"/>
    <property type="match status" value="1"/>
</dbReference>
<dbReference type="InterPro" id="IPR003593">
    <property type="entry name" value="AAA+_ATPase"/>
</dbReference>
<dbReference type="GO" id="GO:0006355">
    <property type="term" value="P:regulation of DNA-templated transcription"/>
    <property type="evidence" value="ECO:0007669"/>
    <property type="project" value="InterPro"/>
</dbReference>
<dbReference type="Gene3D" id="1.10.10.60">
    <property type="entry name" value="Homeodomain-like"/>
    <property type="match status" value="1"/>
</dbReference>
<sequence>MNMLILVIEDERRIREGIVQMLAGDGYDVLEAESVEQGIAMIEAEEPPVVLSDINLPDGDGFTILRYCQHNGIDTSFIFMTAFGSRDVAIQAIQEGAYDYVSKPLRFDELFARLRRLEEMQSLKGQVKRKSERKLAESRLAVLGDSAPMQRIRKLAAKAAGSNAPLLITGETGVGKGLLAKLIHTSSQRSNLPFVSINCASIPENLLESELFGYHKGAFTGADGNKKGLFNEVGEGTLFLDEIGEMPLHLQAKLLHVLDDGTFRPLGSTRDLHFKGRIVAATNVALEDMLENRTFRQDLYYRLSVLSIEVPPLRSRPDDLMPLAESIYRDLAIEMGRQVNNMPLSVAEQVQQRMWSGNVRELKNYLERVLIFGDESLEDDLDLTLAEAIRRFERSWAERVINDCEGDKIMAASRLGIGLSTLYRKLEE</sequence>
<dbReference type="PANTHER" id="PTHR32071">
    <property type="entry name" value="TRANSCRIPTIONAL REGULATORY PROTEIN"/>
    <property type="match status" value="1"/>
</dbReference>
<feature type="domain" description="Response regulatory" evidence="7">
    <location>
        <begin position="4"/>
        <end position="118"/>
    </location>
</feature>
<reference evidence="8 9" key="1">
    <citation type="submission" date="2006-09" db="EMBL/GenBank/DDBJ databases">
        <authorList>
            <person name="Emerson D."/>
            <person name="Ferriera S."/>
            <person name="Johnson J."/>
            <person name="Kravitz S."/>
            <person name="Halpern A."/>
            <person name="Remington K."/>
            <person name="Beeson K."/>
            <person name="Tran B."/>
            <person name="Rogers Y.-H."/>
            <person name="Friedman R."/>
            <person name="Venter J.C."/>
        </authorList>
    </citation>
    <scope>NUCLEOTIDE SEQUENCE [LARGE SCALE GENOMIC DNA]</scope>
    <source>
        <strain evidence="8 9">PV-1</strain>
    </source>
</reference>
<dbReference type="InterPro" id="IPR058031">
    <property type="entry name" value="AAA_lid_NorR"/>
</dbReference>
<dbReference type="InterPro" id="IPR011006">
    <property type="entry name" value="CheY-like_superfamily"/>
</dbReference>
<evidence type="ECO:0000313" key="8">
    <source>
        <dbReference type="EMBL" id="EAU55165.1"/>
    </source>
</evidence>
<dbReference type="InterPro" id="IPR002078">
    <property type="entry name" value="Sigma_54_int"/>
</dbReference>
<evidence type="ECO:0000256" key="3">
    <source>
        <dbReference type="ARBA" id="ARBA00023015"/>
    </source>
</evidence>
<proteinExistence type="predicted"/>
<dbReference type="InParanoid" id="Q0F1M6"/>
<dbReference type="EMBL" id="AATS01000003">
    <property type="protein sequence ID" value="EAU55165.1"/>
    <property type="molecule type" value="Genomic_DNA"/>
</dbReference>
<dbReference type="InterPro" id="IPR025662">
    <property type="entry name" value="Sigma_54_int_dom_ATP-bd_1"/>
</dbReference>
<dbReference type="Gene3D" id="3.40.50.2300">
    <property type="match status" value="1"/>
</dbReference>
<dbReference type="eggNOG" id="COG2204">
    <property type="taxonomic scope" value="Bacteria"/>
</dbReference>
<keyword evidence="4" id="KW-0804">Transcription</keyword>
<evidence type="ECO:0000259" key="6">
    <source>
        <dbReference type="PROSITE" id="PS50045"/>
    </source>
</evidence>
<dbReference type="CDD" id="cd00156">
    <property type="entry name" value="REC"/>
    <property type="match status" value="1"/>
</dbReference>
<dbReference type="SUPFAM" id="SSF46689">
    <property type="entry name" value="Homeodomain-like"/>
    <property type="match status" value="1"/>
</dbReference>
<dbReference type="GO" id="GO:0000160">
    <property type="term" value="P:phosphorelay signal transduction system"/>
    <property type="evidence" value="ECO:0007669"/>
    <property type="project" value="InterPro"/>
</dbReference>
<dbReference type="Gene3D" id="3.40.50.300">
    <property type="entry name" value="P-loop containing nucleotide triphosphate hydrolases"/>
    <property type="match status" value="1"/>
</dbReference>
<dbReference type="SUPFAM" id="SSF52540">
    <property type="entry name" value="P-loop containing nucleoside triphosphate hydrolases"/>
    <property type="match status" value="1"/>
</dbReference>
<dbReference type="PROSITE" id="PS50045">
    <property type="entry name" value="SIGMA54_INTERACT_4"/>
    <property type="match status" value="1"/>
</dbReference>
<evidence type="ECO:0000256" key="4">
    <source>
        <dbReference type="ARBA" id="ARBA00023163"/>
    </source>
</evidence>
<accession>Q0F1M6</accession>
<dbReference type="Proteomes" id="UP000005297">
    <property type="component" value="Unassembled WGS sequence"/>
</dbReference>
<dbReference type="Pfam" id="PF00072">
    <property type="entry name" value="Response_reg"/>
    <property type="match status" value="1"/>
</dbReference>
<keyword evidence="9" id="KW-1185">Reference proteome</keyword>
<keyword evidence="3" id="KW-0805">Transcription regulation</keyword>
<dbReference type="CDD" id="cd00009">
    <property type="entry name" value="AAA"/>
    <property type="match status" value="1"/>
</dbReference>
<dbReference type="Gene3D" id="1.10.8.60">
    <property type="match status" value="1"/>
</dbReference>
<dbReference type="GO" id="GO:0043565">
    <property type="term" value="F:sequence-specific DNA binding"/>
    <property type="evidence" value="ECO:0007669"/>
    <property type="project" value="InterPro"/>
</dbReference>
<protein>
    <submittedName>
        <fullName evidence="8">Two-component system response regulator (Ntr family) protein</fullName>
    </submittedName>
</protein>
<dbReference type="GO" id="GO:0005524">
    <property type="term" value="F:ATP binding"/>
    <property type="evidence" value="ECO:0007669"/>
    <property type="project" value="UniProtKB-KW"/>
</dbReference>